<proteinExistence type="predicted"/>
<organism evidence="1 2">
    <name type="scientific">Tunturiibacter lichenicola</name>
    <dbReference type="NCBI Taxonomy" id="2051959"/>
    <lineage>
        <taxon>Bacteria</taxon>
        <taxon>Pseudomonadati</taxon>
        <taxon>Acidobacteriota</taxon>
        <taxon>Terriglobia</taxon>
        <taxon>Terriglobales</taxon>
        <taxon>Acidobacteriaceae</taxon>
        <taxon>Tunturiibacter</taxon>
    </lineage>
</organism>
<reference evidence="1 2" key="1">
    <citation type="submission" date="2020-08" db="EMBL/GenBank/DDBJ databases">
        <title>Genomic Encyclopedia of Type Strains, Phase IV (KMG-V): Genome sequencing to study the core and pangenomes of soil and plant-associated prokaryotes.</title>
        <authorList>
            <person name="Whitman W."/>
        </authorList>
    </citation>
    <scope>NUCLEOTIDE SEQUENCE [LARGE SCALE GENOMIC DNA]</scope>
    <source>
        <strain evidence="1 2">M8US30</strain>
    </source>
</reference>
<dbReference type="Proteomes" id="UP000569092">
    <property type="component" value="Unassembled WGS sequence"/>
</dbReference>
<protein>
    <submittedName>
        <fullName evidence="1">Uncharacterized protein</fullName>
    </submittedName>
</protein>
<evidence type="ECO:0000313" key="2">
    <source>
        <dbReference type="Proteomes" id="UP000569092"/>
    </source>
</evidence>
<evidence type="ECO:0000313" key="1">
    <source>
        <dbReference type="EMBL" id="MBB5344811.1"/>
    </source>
</evidence>
<name>A0A7W8JB56_9BACT</name>
<gene>
    <name evidence="1" type="ORF">HDF10_002797</name>
</gene>
<dbReference type="EMBL" id="JACHDZ010000004">
    <property type="protein sequence ID" value="MBB5344811.1"/>
    <property type="molecule type" value="Genomic_DNA"/>
</dbReference>
<sequence>MRLALGIAFGMIAVAPFLGRWRANVWLRKHVPAERTMKSVPEIA</sequence>
<dbReference type="AlphaFoldDB" id="A0A7W8JB56"/>
<comment type="caution">
    <text evidence="1">The sequence shown here is derived from an EMBL/GenBank/DDBJ whole genome shotgun (WGS) entry which is preliminary data.</text>
</comment>
<accession>A0A7W8JB56</accession>